<dbReference type="AlphaFoldDB" id="A0A0D8XWU1"/>
<feature type="non-terminal residue" evidence="2">
    <location>
        <position position="1"/>
    </location>
</feature>
<gene>
    <name evidence="2" type="ORF">DICVIV_05688</name>
</gene>
<protein>
    <submittedName>
        <fullName evidence="2">Uncharacterized protein</fullName>
    </submittedName>
</protein>
<evidence type="ECO:0000313" key="3">
    <source>
        <dbReference type="Proteomes" id="UP000053766"/>
    </source>
</evidence>
<dbReference type="EMBL" id="KN716275">
    <property type="protein sequence ID" value="KJH48224.1"/>
    <property type="molecule type" value="Genomic_DNA"/>
</dbReference>
<keyword evidence="3" id="KW-1185">Reference proteome</keyword>
<evidence type="ECO:0000313" key="2">
    <source>
        <dbReference type="EMBL" id="KJH48224.1"/>
    </source>
</evidence>
<proteinExistence type="predicted"/>
<sequence length="158" mass="17621">ILSYLDISGQFPRDRSNWNASPVDHNFTNHPNTLPSILGNIHENARGFSPIIPGWNPTLQQLFPYPIYAEHLNSLPALNNQMNPISYNVSANHHMNNTFSPSDQNNRVQPAEELPELVGVDSRRSASNESLSHSVRNLLASQSSSSESSAQFNRNLCE</sequence>
<evidence type="ECO:0000256" key="1">
    <source>
        <dbReference type="SAM" id="MobiDB-lite"/>
    </source>
</evidence>
<name>A0A0D8XWU1_DICVI</name>
<feature type="region of interest" description="Disordered" evidence="1">
    <location>
        <begin position="138"/>
        <end position="158"/>
    </location>
</feature>
<reference evidence="3" key="2">
    <citation type="journal article" date="2016" name="Sci. Rep.">
        <title>Dictyocaulus viviparus genome, variome and transcriptome elucidate lungworm biology and support future intervention.</title>
        <authorList>
            <person name="McNulty S.N."/>
            <person name="Strube C."/>
            <person name="Rosa B.A."/>
            <person name="Martin J.C."/>
            <person name="Tyagi R."/>
            <person name="Choi Y.J."/>
            <person name="Wang Q."/>
            <person name="Hallsworth Pepin K."/>
            <person name="Zhang X."/>
            <person name="Ozersky P."/>
            <person name="Wilson R.K."/>
            <person name="Sternberg P.W."/>
            <person name="Gasser R.B."/>
            <person name="Mitreva M."/>
        </authorList>
    </citation>
    <scope>NUCLEOTIDE SEQUENCE [LARGE SCALE GENOMIC DNA]</scope>
    <source>
        <strain evidence="3">HannoverDv2000</strain>
    </source>
</reference>
<reference evidence="2 3" key="1">
    <citation type="submission" date="2013-11" db="EMBL/GenBank/DDBJ databases">
        <title>Draft genome of the bovine lungworm Dictyocaulus viviparus.</title>
        <authorList>
            <person name="Mitreva M."/>
        </authorList>
    </citation>
    <scope>NUCLEOTIDE SEQUENCE [LARGE SCALE GENOMIC DNA]</scope>
    <source>
        <strain evidence="2 3">HannoverDv2000</strain>
    </source>
</reference>
<organism evidence="2 3">
    <name type="scientific">Dictyocaulus viviparus</name>
    <name type="common">Bovine lungworm</name>
    <dbReference type="NCBI Taxonomy" id="29172"/>
    <lineage>
        <taxon>Eukaryota</taxon>
        <taxon>Metazoa</taxon>
        <taxon>Ecdysozoa</taxon>
        <taxon>Nematoda</taxon>
        <taxon>Chromadorea</taxon>
        <taxon>Rhabditida</taxon>
        <taxon>Rhabditina</taxon>
        <taxon>Rhabditomorpha</taxon>
        <taxon>Strongyloidea</taxon>
        <taxon>Metastrongylidae</taxon>
        <taxon>Dictyocaulus</taxon>
    </lineage>
</organism>
<feature type="compositionally biased region" description="Low complexity" evidence="1">
    <location>
        <begin position="140"/>
        <end position="151"/>
    </location>
</feature>
<accession>A0A0D8XWU1</accession>
<dbReference type="Proteomes" id="UP000053766">
    <property type="component" value="Unassembled WGS sequence"/>
</dbReference>